<evidence type="ECO:0000313" key="2">
    <source>
        <dbReference type="Proteomes" id="UP000695802"/>
    </source>
</evidence>
<gene>
    <name evidence="1" type="ORF">JR064_21135</name>
</gene>
<protein>
    <recommendedName>
        <fullName evidence="3">DUF541 domain-containing protein</fullName>
    </recommendedName>
</protein>
<evidence type="ECO:0008006" key="3">
    <source>
        <dbReference type="Google" id="ProtNLM"/>
    </source>
</evidence>
<proteinExistence type="predicted"/>
<evidence type="ECO:0000313" key="1">
    <source>
        <dbReference type="EMBL" id="MBN6104674.1"/>
    </source>
</evidence>
<reference evidence="1 2" key="1">
    <citation type="submission" date="2021-02" db="EMBL/GenBank/DDBJ databases">
        <title>Taxonomically Unique Crown Gall-Associated Xanthomonas Stains Have Deficiency in Virulence Repertories.</title>
        <authorList>
            <person name="Mafakheri H."/>
            <person name="Taghavi S.M."/>
            <person name="Dimkic I."/>
            <person name="Nemanja K."/>
            <person name="Osdaghi E."/>
        </authorList>
    </citation>
    <scope>NUCLEOTIDE SEQUENCE [LARGE SCALE GENOMIC DNA]</scope>
    <source>
        <strain evidence="1 2">FX4</strain>
    </source>
</reference>
<keyword evidence="2" id="KW-1185">Reference proteome</keyword>
<accession>A0ABS3B7U4</accession>
<organism evidence="1 2">
    <name type="scientific">Xanthomonas bonasiae</name>
    <dbReference type="NCBI Taxonomy" id="2810351"/>
    <lineage>
        <taxon>Bacteria</taxon>
        <taxon>Pseudomonadati</taxon>
        <taxon>Pseudomonadota</taxon>
        <taxon>Gammaproteobacteria</taxon>
        <taxon>Lysobacterales</taxon>
        <taxon>Lysobacteraceae</taxon>
        <taxon>Xanthomonas</taxon>
    </lineage>
</organism>
<comment type="caution">
    <text evidence="1">The sequence shown here is derived from an EMBL/GenBank/DDBJ whole genome shotgun (WGS) entry which is preliminary data.</text>
</comment>
<dbReference type="Proteomes" id="UP000695802">
    <property type="component" value="Unassembled WGS sequence"/>
</dbReference>
<name>A0ABS3B7U4_9XANT</name>
<dbReference type="EMBL" id="JAFIWB010000036">
    <property type="protein sequence ID" value="MBN6104674.1"/>
    <property type="molecule type" value="Genomic_DNA"/>
</dbReference>
<sequence length="220" mass="23463">MADQPALVIDVFVYPAGRLDPAKAIADGMVAFRADLAAAVSQGAYTQLRELGDEPFALNGDAAPSPQADNDADAAVLAAIAQSERVHGQKLRLDMHRTSTDMPLFSNGYLFYKQLYYFKVRVSAAQERIARDSFDALADQAARALVPAIHVANVGGCADATIHIDVNDTPEQSAVALVRQATTHMGFNCHGSVKDAGIDGQAGTAEVIEIAYTADDWKSR</sequence>